<proteinExistence type="predicted"/>
<gene>
    <name evidence="3" type="ORF">C8Q71DRAFT_782629</name>
</gene>
<feature type="region of interest" description="Disordered" evidence="1">
    <location>
        <begin position="139"/>
        <end position="174"/>
    </location>
</feature>
<dbReference type="RefSeq" id="XP_047774583.1">
    <property type="nucleotide sequence ID" value="XM_047924936.1"/>
</dbReference>
<organism evidence="3 4">
    <name type="scientific">Rhodofomes roseus</name>
    <dbReference type="NCBI Taxonomy" id="34475"/>
    <lineage>
        <taxon>Eukaryota</taxon>
        <taxon>Fungi</taxon>
        <taxon>Dikarya</taxon>
        <taxon>Basidiomycota</taxon>
        <taxon>Agaricomycotina</taxon>
        <taxon>Agaricomycetes</taxon>
        <taxon>Polyporales</taxon>
        <taxon>Rhodofomes</taxon>
    </lineage>
</organism>
<protein>
    <submittedName>
        <fullName evidence="3">Uncharacterized protein</fullName>
    </submittedName>
</protein>
<accession>A0ABQ8K463</accession>
<comment type="caution">
    <text evidence="3">The sequence shown here is derived from an EMBL/GenBank/DDBJ whole genome shotgun (WGS) entry which is preliminary data.</text>
</comment>
<feature type="signal peptide" evidence="2">
    <location>
        <begin position="1"/>
        <end position="24"/>
    </location>
</feature>
<evidence type="ECO:0000256" key="2">
    <source>
        <dbReference type="SAM" id="SignalP"/>
    </source>
</evidence>
<dbReference type="GeneID" id="72005668"/>
<sequence length="220" mass="23907">MASALGGAPCCVVGLSGWLSVLRCTALVRKAVRAHMYDSSPREKGPRMIARLHWRFQTACLAVCGGCLDGCRRIDADDGVLATGACCQPCFPPLICLCLSTTQTATDIDRTHRTASCTLLGRTQHPARPGQQITAVPSDWVSAARSPQQSQSRNRHTGGPRATRAMPDKGERQATLPPWSTKIVCDMPEATLATILVRGLRRDWLLEEKGGLEETLYVYC</sequence>
<evidence type="ECO:0000313" key="3">
    <source>
        <dbReference type="EMBL" id="KAH9831456.1"/>
    </source>
</evidence>
<reference evidence="3 4" key="1">
    <citation type="journal article" date="2021" name="Environ. Microbiol.">
        <title>Gene family expansions and transcriptome signatures uncover fungal adaptations to wood decay.</title>
        <authorList>
            <person name="Hage H."/>
            <person name="Miyauchi S."/>
            <person name="Viragh M."/>
            <person name="Drula E."/>
            <person name="Min B."/>
            <person name="Chaduli D."/>
            <person name="Navarro D."/>
            <person name="Favel A."/>
            <person name="Norest M."/>
            <person name="Lesage-Meessen L."/>
            <person name="Balint B."/>
            <person name="Merenyi Z."/>
            <person name="de Eugenio L."/>
            <person name="Morin E."/>
            <person name="Martinez A.T."/>
            <person name="Baldrian P."/>
            <person name="Stursova M."/>
            <person name="Martinez M.J."/>
            <person name="Novotny C."/>
            <person name="Magnuson J.K."/>
            <person name="Spatafora J.W."/>
            <person name="Maurice S."/>
            <person name="Pangilinan J."/>
            <person name="Andreopoulos W."/>
            <person name="LaButti K."/>
            <person name="Hundley H."/>
            <person name="Na H."/>
            <person name="Kuo A."/>
            <person name="Barry K."/>
            <person name="Lipzen A."/>
            <person name="Henrissat B."/>
            <person name="Riley R."/>
            <person name="Ahrendt S."/>
            <person name="Nagy L.G."/>
            <person name="Grigoriev I.V."/>
            <person name="Martin F."/>
            <person name="Rosso M.N."/>
        </authorList>
    </citation>
    <scope>NUCLEOTIDE SEQUENCE [LARGE SCALE GENOMIC DNA]</scope>
    <source>
        <strain evidence="3 4">CIRM-BRFM 1785</strain>
    </source>
</reference>
<feature type="chain" id="PRO_5045514115" evidence="2">
    <location>
        <begin position="25"/>
        <end position="220"/>
    </location>
</feature>
<dbReference type="Proteomes" id="UP000814176">
    <property type="component" value="Unassembled WGS sequence"/>
</dbReference>
<evidence type="ECO:0000256" key="1">
    <source>
        <dbReference type="SAM" id="MobiDB-lite"/>
    </source>
</evidence>
<name>A0ABQ8K463_9APHY</name>
<keyword evidence="2" id="KW-0732">Signal</keyword>
<keyword evidence="4" id="KW-1185">Reference proteome</keyword>
<dbReference type="EMBL" id="JADCUA010000026">
    <property type="protein sequence ID" value="KAH9831456.1"/>
    <property type="molecule type" value="Genomic_DNA"/>
</dbReference>
<evidence type="ECO:0000313" key="4">
    <source>
        <dbReference type="Proteomes" id="UP000814176"/>
    </source>
</evidence>